<proteinExistence type="predicted"/>
<dbReference type="InterPro" id="IPR029063">
    <property type="entry name" value="SAM-dependent_MTases_sf"/>
</dbReference>
<dbReference type="STRING" id="666685.R2APBS1_0918"/>
<keyword evidence="1" id="KW-0808">Transferase</keyword>
<dbReference type="AlphaFoldDB" id="M4NBU6"/>
<accession>M4NBU6</accession>
<dbReference type="Pfam" id="PF13489">
    <property type="entry name" value="Methyltransf_23"/>
    <property type="match status" value="1"/>
</dbReference>
<protein>
    <submittedName>
        <fullName evidence="1">Methyltransferase family protein</fullName>
    </submittedName>
</protein>
<evidence type="ECO:0000313" key="1">
    <source>
        <dbReference type="EMBL" id="AGG88079.1"/>
    </source>
</evidence>
<dbReference type="OrthoDB" id="9815644at2"/>
<sequence length="360" mass="40165">MNINATITLNKASDWPADGIEAVDACPLCGSRHRTLLHVGLTDRLFGAPGSWSLHRCTDCGLGYLAPRPTRQTIGLAYANYSTHAPAVKPKRTGILGNLRDCIRNGYLNRRYGYKLQPAPAWGYWAMYLLPAPIRWEQDQHARHLPPPHSPCERLLDIGCGNGEFLINARAAGWAVLGLEPDKQAASIGRQHGLEVHCTTYDRADLPPESFDVITSNQVIEHVHDPHAFVSRIHRWLKPGGTVWIGTPNLDSLMHAHFGINYGNLHPPQHLLMFSPSTLRRLFEYHGFASIEFHKRGFHDYSQSLGSAALMRGEAGPSVYLGVKHAPLRDKIRGMYFELAAWRDFRACSDLVMLAKKASS</sequence>
<evidence type="ECO:0000313" key="2">
    <source>
        <dbReference type="Proteomes" id="UP000011859"/>
    </source>
</evidence>
<dbReference type="PANTHER" id="PTHR43861">
    <property type="entry name" value="TRANS-ACONITATE 2-METHYLTRANSFERASE-RELATED"/>
    <property type="match status" value="1"/>
</dbReference>
<dbReference type="Gene3D" id="3.40.50.150">
    <property type="entry name" value="Vaccinia Virus protein VP39"/>
    <property type="match status" value="1"/>
</dbReference>
<dbReference type="eggNOG" id="COG2227">
    <property type="taxonomic scope" value="Bacteria"/>
</dbReference>
<dbReference type="GO" id="GO:0032259">
    <property type="term" value="P:methylation"/>
    <property type="evidence" value="ECO:0007669"/>
    <property type="project" value="UniProtKB-KW"/>
</dbReference>
<dbReference type="HOGENOM" id="CLU_068669_0_0_6"/>
<reference evidence="1 2" key="1">
    <citation type="submission" date="2012-04" db="EMBL/GenBank/DDBJ databases">
        <title>Complete genome of Rhodanobacter sp. 2APBS1.</title>
        <authorList>
            <consortium name="US DOE Joint Genome Institute"/>
            <person name="Huntemann M."/>
            <person name="Wei C.-L."/>
            <person name="Han J."/>
            <person name="Detter J.C."/>
            <person name="Han C."/>
            <person name="Tapia R."/>
            <person name="Munk A.C.C."/>
            <person name="Chen A."/>
            <person name="Krypides N."/>
            <person name="Mavromatis K."/>
            <person name="Markowitz V."/>
            <person name="Szeto E."/>
            <person name="Ivanova N."/>
            <person name="Mikhailova N."/>
            <person name="Ovchinnikova G."/>
            <person name="Pagani I."/>
            <person name="Pati A."/>
            <person name="Goodwin L."/>
            <person name="Peters L."/>
            <person name="Pitluck S."/>
            <person name="Woyke T."/>
            <person name="Prakash O."/>
            <person name="Elkins J."/>
            <person name="Brown S."/>
            <person name="Palumbo A."/>
            <person name="Hemme C."/>
            <person name="Zhou J."/>
            <person name="Watson D."/>
            <person name="Jardine P."/>
            <person name="Kostka J."/>
            <person name="Green S."/>
        </authorList>
    </citation>
    <scope>NUCLEOTIDE SEQUENCE [LARGE SCALE GENOMIC DNA]</scope>
    <source>
        <strain evidence="1 2">2APBS1</strain>
    </source>
</reference>
<dbReference type="GO" id="GO:0008168">
    <property type="term" value="F:methyltransferase activity"/>
    <property type="evidence" value="ECO:0007669"/>
    <property type="project" value="UniProtKB-KW"/>
</dbReference>
<dbReference type="KEGG" id="rhd:R2APBS1_0918"/>
<dbReference type="Proteomes" id="UP000011859">
    <property type="component" value="Chromosome"/>
</dbReference>
<dbReference type="SUPFAM" id="SSF53335">
    <property type="entry name" value="S-adenosyl-L-methionine-dependent methyltransferases"/>
    <property type="match status" value="1"/>
</dbReference>
<keyword evidence="1" id="KW-0489">Methyltransferase</keyword>
<organism evidence="1 2">
    <name type="scientific">Rhodanobacter denitrificans</name>
    <dbReference type="NCBI Taxonomy" id="666685"/>
    <lineage>
        <taxon>Bacteria</taxon>
        <taxon>Pseudomonadati</taxon>
        <taxon>Pseudomonadota</taxon>
        <taxon>Gammaproteobacteria</taxon>
        <taxon>Lysobacterales</taxon>
        <taxon>Rhodanobacteraceae</taxon>
        <taxon>Rhodanobacter</taxon>
    </lineage>
</organism>
<dbReference type="RefSeq" id="WP_015447044.1">
    <property type="nucleotide sequence ID" value="NC_020541.1"/>
</dbReference>
<gene>
    <name evidence="1" type="ORF">R2APBS1_0918</name>
</gene>
<keyword evidence="2" id="KW-1185">Reference proteome</keyword>
<name>M4NBU6_9GAMM</name>
<dbReference type="CDD" id="cd02440">
    <property type="entry name" value="AdoMet_MTases"/>
    <property type="match status" value="1"/>
</dbReference>
<dbReference type="EMBL" id="CP003470">
    <property type="protein sequence ID" value="AGG88079.1"/>
    <property type="molecule type" value="Genomic_DNA"/>
</dbReference>